<proteinExistence type="predicted"/>
<evidence type="ECO:0000313" key="1">
    <source>
        <dbReference type="EMBL" id="MBZ9610785.1"/>
    </source>
</evidence>
<protein>
    <submittedName>
        <fullName evidence="1">Uncharacterized protein</fullName>
    </submittedName>
</protein>
<organism evidence="1 2">
    <name type="scientific">Rheinheimera maricola</name>
    <dbReference type="NCBI Taxonomy" id="2793282"/>
    <lineage>
        <taxon>Bacteria</taxon>
        <taxon>Pseudomonadati</taxon>
        <taxon>Pseudomonadota</taxon>
        <taxon>Gammaproteobacteria</taxon>
        <taxon>Chromatiales</taxon>
        <taxon>Chromatiaceae</taxon>
        <taxon>Rheinheimera</taxon>
    </lineage>
</organism>
<dbReference type="Proteomes" id="UP000663814">
    <property type="component" value="Unassembled WGS sequence"/>
</dbReference>
<dbReference type="EMBL" id="JAERPS020000001">
    <property type="protein sequence ID" value="MBZ9610785.1"/>
    <property type="molecule type" value="Genomic_DNA"/>
</dbReference>
<reference evidence="1 2" key="1">
    <citation type="submission" date="2021-08" db="EMBL/GenBank/DDBJ databases">
        <title>Rheinheimera aquimaris sp. nov., isolated from seawater of the East Sea in Korea.</title>
        <authorList>
            <person name="Kim K.H."/>
            <person name="Wenting R."/>
            <person name="Kim K.R."/>
            <person name="Jeon C.O."/>
        </authorList>
    </citation>
    <scope>NUCLEOTIDE SEQUENCE [LARGE SCALE GENOMIC DNA]</scope>
    <source>
        <strain evidence="1 2">MA-13</strain>
    </source>
</reference>
<evidence type="ECO:0000313" key="2">
    <source>
        <dbReference type="Proteomes" id="UP000663814"/>
    </source>
</evidence>
<gene>
    <name evidence="1" type="ORF">I4W93_004185</name>
</gene>
<keyword evidence="2" id="KW-1185">Reference proteome</keyword>
<name>A0ABS7X6N8_9GAMM</name>
<sequence>MNEEIERLKQQVDELQHRDLAMHFAYRVLARTLAEKLQLDMQLQQAKLRHAAEELEQNPAFAERVPEYLNNLADNLLSDHFVFLGMSREEANNKVYQTRNMDD</sequence>
<comment type="caution">
    <text evidence="1">The sequence shown here is derived from an EMBL/GenBank/DDBJ whole genome shotgun (WGS) entry which is preliminary data.</text>
</comment>
<accession>A0ABS7X6N8</accession>
<dbReference type="RefSeq" id="WP_205310632.1">
    <property type="nucleotide sequence ID" value="NZ_JAERPS020000001.1"/>
</dbReference>